<dbReference type="EMBL" id="CM042013">
    <property type="protein sequence ID" value="KAI3738777.1"/>
    <property type="molecule type" value="Genomic_DNA"/>
</dbReference>
<gene>
    <name evidence="1" type="ORF">L2E82_28929</name>
</gene>
<reference evidence="1 2" key="2">
    <citation type="journal article" date="2022" name="Mol. Ecol. Resour.">
        <title>The genomes of chicory, endive, great burdock and yacon provide insights into Asteraceae paleo-polyploidization history and plant inulin production.</title>
        <authorList>
            <person name="Fan W."/>
            <person name="Wang S."/>
            <person name="Wang H."/>
            <person name="Wang A."/>
            <person name="Jiang F."/>
            <person name="Liu H."/>
            <person name="Zhao H."/>
            <person name="Xu D."/>
            <person name="Zhang Y."/>
        </authorList>
    </citation>
    <scope>NUCLEOTIDE SEQUENCE [LARGE SCALE GENOMIC DNA]</scope>
    <source>
        <strain evidence="2">cv. Punajuju</strain>
        <tissue evidence="1">Leaves</tissue>
    </source>
</reference>
<keyword evidence="2" id="KW-1185">Reference proteome</keyword>
<evidence type="ECO:0000313" key="2">
    <source>
        <dbReference type="Proteomes" id="UP001055811"/>
    </source>
</evidence>
<accession>A0ACB9CXF6</accession>
<comment type="caution">
    <text evidence="1">The sequence shown here is derived from an EMBL/GenBank/DDBJ whole genome shotgun (WGS) entry which is preliminary data.</text>
</comment>
<reference evidence="2" key="1">
    <citation type="journal article" date="2022" name="Mol. Ecol. Resour.">
        <title>The genomes of chicory, endive, great burdock and yacon provide insights into Asteraceae palaeo-polyploidization history and plant inulin production.</title>
        <authorList>
            <person name="Fan W."/>
            <person name="Wang S."/>
            <person name="Wang H."/>
            <person name="Wang A."/>
            <person name="Jiang F."/>
            <person name="Liu H."/>
            <person name="Zhao H."/>
            <person name="Xu D."/>
            <person name="Zhang Y."/>
        </authorList>
    </citation>
    <scope>NUCLEOTIDE SEQUENCE [LARGE SCALE GENOMIC DNA]</scope>
    <source>
        <strain evidence="2">cv. Punajuju</strain>
    </source>
</reference>
<protein>
    <submittedName>
        <fullName evidence="1">Uncharacterized protein</fullName>
    </submittedName>
</protein>
<name>A0ACB9CXF6_CICIN</name>
<evidence type="ECO:0000313" key="1">
    <source>
        <dbReference type="EMBL" id="KAI3738777.1"/>
    </source>
</evidence>
<sequence>MVKFLGVSVAKSEDCLFSLCLFTFCSLGLVLLSVNHKSRRMDRFCQLFLAPSLTKVVHLNPLHSPLSPYYRYQIFQKGRLRSSLSFKDNKEFSVSLENFLESEDSGDPL</sequence>
<dbReference type="Proteomes" id="UP001055811">
    <property type="component" value="Linkage Group LG05"/>
</dbReference>
<organism evidence="1 2">
    <name type="scientific">Cichorium intybus</name>
    <name type="common">Chicory</name>
    <dbReference type="NCBI Taxonomy" id="13427"/>
    <lineage>
        <taxon>Eukaryota</taxon>
        <taxon>Viridiplantae</taxon>
        <taxon>Streptophyta</taxon>
        <taxon>Embryophyta</taxon>
        <taxon>Tracheophyta</taxon>
        <taxon>Spermatophyta</taxon>
        <taxon>Magnoliopsida</taxon>
        <taxon>eudicotyledons</taxon>
        <taxon>Gunneridae</taxon>
        <taxon>Pentapetalae</taxon>
        <taxon>asterids</taxon>
        <taxon>campanulids</taxon>
        <taxon>Asterales</taxon>
        <taxon>Asteraceae</taxon>
        <taxon>Cichorioideae</taxon>
        <taxon>Cichorieae</taxon>
        <taxon>Cichoriinae</taxon>
        <taxon>Cichorium</taxon>
    </lineage>
</organism>
<proteinExistence type="predicted"/>